<dbReference type="InterPro" id="IPR027417">
    <property type="entry name" value="P-loop_NTPase"/>
</dbReference>
<dbReference type="GeneID" id="108234833"/>
<dbReference type="SUPFAM" id="SSF47986">
    <property type="entry name" value="DEATH domain"/>
    <property type="match status" value="1"/>
</dbReference>
<evidence type="ECO:0000256" key="10">
    <source>
        <dbReference type="ARBA" id="ARBA00023198"/>
    </source>
</evidence>
<evidence type="ECO:0000256" key="5">
    <source>
        <dbReference type="ARBA" id="ARBA00022741"/>
    </source>
</evidence>
<dbReference type="Pfam" id="PF17779">
    <property type="entry name" value="WHD_NOD2"/>
    <property type="match status" value="1"/>
</dbReference>
<keyword evidence="7" id="KW-0067">ATP-binding</keyword>
<evidence type="ECO:0000256" key="4">
    <source>
        <dbReference type="ARBA" id="ARBA00022737"/>
    </source>
</evidence>
<comment type="subcellular location">
    <subcellularLocation>
        <location evidence="1">Inflammasome</location>
    </subcellularLocation>
</comment>
<dbReference type="Gene3D" id="1.10.533.10">
    <property type="entry name" value="Death Domain, Fas"/>
    <property type="match status" value="1"/>
</dbReference>
<organism evidence="14 15">
    <name type="scientific">Kryptolebias marmoratus</name>
    <name type="common">Mangrove killifish</name>
    <name type="synonym">Rivulus marmoratus</name>
    <dbReference type="NCBI Taxonomy" id="37003"/>
    <lineage>
        <taxon>Eukaryota</taxon>
        <taxon>Metazoa</taxon>
        <taxon>Chordata</taxon>
        <taxon>Craniata</taxon>
        <taxon>Vertebrata</taxon>
        <taxon>Euteleostomi</taxon>
        <taxon>Actinopterygii</taxon>
        <taxon>Neopterygii</taxon>
        <taxon>Teleostei</taxon>
        <taxon>Neoteleostei</taxon>
        <taxon>Acanthomorphata</taxon>
        <taxon>Ovalentaria</taxon>
        <taxon>Atherinomorphae</taxon>
        <taxon>Cyprinodontiformes</taxon>
        <taxon>Rivulidae</taxon>
        <taxon>Kryptolebias</taxon>
    </lineage>
</organism>
<keyword evidence="5" id="KW-0547">Nucleotide-binding</keyword>
<dbReference type="InterPro" id="IPR050637">
    <property type="entry name" value="NLRP_innate_immun_reg"/>
</dbReference>
<dbReference type="InterPro" id="IPR041267">
    <property type="entry name" value="NLRP_HD2"/>
</dbReference>
<evidence type="ECO:0000256" key="8">
    <source>
        <dbReference type="ARBA" id="ARBA00022843"/>
    </source>
</evidence>
<protein>
    <submittedName>
        <fullName evidence="14">NLR family CARD domain-containing protein 3-like</fullName>
    </submittedName>
</protein>
<dbReference type="GO" id="GO:0005524">
    <property type="term" value="F:ATP binding"/>
    <property type="evidence" value="ECO:0007669"/>
    <property type="project" value="UniProtKB-KW"/>
</dbReference>
<dbReference type="GO" id="GO:0006954">
    <property type="term" value="P:inflammatory response"/>
    <property type="evidence" value="ECO:0007669"/>
    <property type="project" value="UniProtKB-KW"/>
</dbReference>
<name>A0A3Q2ZS69_KRYMA</name>
<proteinExistence type="predicted"/>
<feature type="domain" description="CARD" evidence="12">
    <location>
        <begin position="18"/>
        <end position="81"/>
    </location>
</feature>
<dbReference type="PANTHER" id="PTHR45690">
    <property type="entry name" value="NACHT, LRR AND PYD DOMAINS-CONTAINING PROTEIN 12"/>
    <property type="match status" value="1"/>
</dbReference>
<evidence type="ECO:0000256" key="2">
    <source>
        <dbReference type="ARBA" id="ARBA00022490"/>
    </source>
</evidence>
<evidence type="ECO:0000256" key="11">
    <source>
        <dbReference type="ARBA" id="ARBA00023233"/>
    </source>
</evidence>
<dbReference type="KEGG" id="kmr:108234833"/>
<keyword evidence="10" id="KW-0395">Inflammatory response</keyword>
<evidence type="ECO:0000256" key="9">
    <source>
        <dbReference type="ARBA" id="ARBA00022859"/>
    </source>
</evidence>
<evidence type="ECO:0000256" key="6">
    <source>
        <dbReference type="ARBA" id="ARBA00022801"/>
    </source>
</evidence>
<evidence type="ECO:0000313" key="15">
    <source>
        <dbReference type="Proteomes" id="UP000264800"/>
    </source>
</evidence>
<dbReference type="CDD" id="cd01671">
    <property type="entry name" value="CARD"/>
    <property type="match status" value="1"/>
</dbReference>
<accession>A0A3Q2ZS69</accession>
<dbReference type="OMA" id="HQGLENK"/>
<dbReference type="PANTHER" id="PTHR45690:SF19">
    <property type="entry name" value="NACHT, LRR AND PYD DOMAINS-CONTAINING PROTEIN 3"/>
    <property type="match status" value="1"/>
</dbReference>
<feature type="domain" description="NACHT" evidence="13">
    <location>
        <begin position="186"/>
        <end position="320"/>
    </location>
</feature>
<evidence type="ECO:0000259" key="12">
    <source>
        <dbReference type="PROSITE" id="PS50209"/>
    </source>
</evidence>
<evidence type="ECO:0000256" key="1">
    <source>
        <dbReference type="ARBA" id="ARBA00004110"/>
    </source>
</evidence>
<keyword evidence="4" id="KW-0677">Repeat</keyword>
<dbReference type="Proteomes" id="UP000264800">
    <property type="component" value="Unplaced"/>
</dbReference>
<keyword evidence="2" id="KW-0963">Cytoplasm</keyword>
<dbReference type="Pfam" id="PF17776">
    <property type="entry name" value="NLRC4_HD2"/>
    <property type="match status" value="1"/>
</dbReference>
<dbReference type="GO" id="GO:0045087">
    <property type="term" value="P:innate immune response"/>
    <property type="evidence" value="ECO:0007669"/>
    <property type="project" value="UniProtKB-KW"/>
</dbReference>
<dbReference type="PROSITE" id="PS50837">
    <property type="entry name" value="NACHT"/>
    <property type="match status" value="1"/>
</dbReference>
<keyword evidence="15" id="KW-1185">Reference proteome</keyword>
<keyword evidence="11" id="KW-1271">Inflammasome</keyword>
<reference evidence="14" key="2">
    <citation type="submission" date="2025-09" db="UniProtKB">
        <authorList>
            <consortium name="Ensembl"/>
        </authorList>
    </citation>
    <scope>IDENTIFICATION</scope>
</reference>
<reference evidence="14" key="1">
    <citation type="submission" date="2025-08" db="UniProtKB">
        <authorList>
            <consortium name="Ensembl"/>
        </authorList>
    </citation>
    <scope>IDENTIFICATION</scope>
</reference>
<keyword evidence="3" id="KW-0399">Innate immunity</keyword>
<keyword evidence="6" id="KW-0378">Hydrolase</keyword>
<dbReference type="InterPro" id="IPR041075">
    <property type="entry name" value="NOD1/2_WH"/>
</dbReference>
<evidence type="ECO:0000313" key="14">
    <source>
        <dbReference type="Ensembl" id="ENSKMAP00000006703.1"/>
    </source>
</evidence>
<dbReference type="SMART" id="SM01288">
    <property type="entry name" value="FISNA"/>
    <property type="match status" value="1"/>
</dbReference>
<evidence type="ECO:0000259" key="13">
    <source>
        <dbReference type="PROSITE" id="PS50837"/>
    </source>
</evidence>
<dbReference type="AlphaFoldDB" id="A0A3Q2ZS69"/>
<dbReference type="InterPro" id="IPR007111">
    <property type="entry name" value="NACHT_NTPase"/>
</dbReference>
<dbReference type="InterPro" id="IPR011029">
    <property type="entry name" value="DEATH-like_dom_sf"/>
</dbReference>
<dbReference type="Pfam" id="PF00619">
    <property type="entry name" value="CARD"/>
    <property type="match status" value="1"/>
</dbReference>
<evidence type="ECO:0000256" key="7">
    <source>
        <dbReference type="ARBA" id="ARBA00022840"/>
    </source>
</evidence>
<dbReference type="InterPro" id="IPR029495">
    <property type="entry name" value="NACHT-assoc"/>
</dbReference>
<dbReference type="GO" id="GO:0061702">
    <property type="term" value="C:canonical inflammasome complex"/>
    <property type="evidence" value="ECO:0007669"/>
    <property type="project" value="UniProtKB-SubCell"/>
</dbReference>
<dbReference type="SUPFAM" id="SSF52540">
    <property type="entry name" value="P-loop containing nucleoside triphosphate hydrolases"/>
    <property type="match status" value="1"/>
</dbReference>
<keyword evidence="9" id="KW-0391">Immunity</keyword>
<evidence type="ECO:0000256" key="3">
    <source>
        <dbReference type="ARBA" id="ARBA00022588"/>
    </source>
</evidence>
<dbReference type="Gene3D" id="3.80.10.10">
    <property type="entry name" value="Ribonuclease Inhibitor"/>
    <property type="match status" value="1"/>
</dbReference>
<dbReference type="Pfam" id="PF05729">
    <property type="entry name" value="NACHT"/>
    <property type="match status" value="1"/>
</dbReference>
<keyword evidence="8" id="KW-0832">Ubl conjugation</keyword>
<dbReference type="InterPro" id="IPR032675">
    <property type="entry name" value="LRR_dom_sf"/>
</dbReference>
<dbReference type="Gene3D" id="3.40.50.300">
    <property type="entry name" value="P-loop containing nucleotide triphosphate hydrolases"/>
    <property type="match status" value="1"/>
</dbReference>
<dbReference type="PROSITE" id="PS50209">
    <property type="entry name" value="CARD"/>
    <property type="match status" value="1"/>
</dbReference>
<dbReference type="GO" id="GO:0042981">
    <property type="term" value="P:regulation of apoptotic process"/>
    <property type="evidence" value="ECO:0007669"/>
    <property type="project" value="InterPro"/>
</dbReference>
<dbReference type="InterPro" id="IPR001315">
    <property type="entry name" value="CARD"/>
</dbReference>
<dbReference type="GeneTree" id="ENSGT01150000286911"/>
<dbReference type="RefSeq" id="XP_017269820.1">
    <property type="nucleotide sequence ID" value="XM_017414331.3"/>
</dbReference>
<dbReference type="SUPFAM" id="SSF52047">
    <property type="entry name" value="RNI-like"/>
    <property type="match status" value="1"/>
</dbReference>
<dbReference type="OrthoDB" id="120976at2759"/>
<sequence>MADVDACRSCLAAVRVLRVSLVDELEGRVESLLEALVSREAFTRDDRELVLCQPGPRARVRKVLDILECKGEEAARAFFSARSHGGPSARTPTQEYKKLQQKHKDVLRRRSESMLFYNSRHGEKILFSERYVDLVLADGPRGLEVKRHEVLAFGRERLSLQQASAPQRKITPAELFSTAAGKRPIRKVLVTGVAGIGKTVLVQKMLSDFGRGEAFLEFDFVVHMSFRDLNLIDRPTSLRELVLRKNGHLAKELDAVLANDDRLLIVLDGFDEFRRYRSCDVDVFVTEPGDAADVTEILGSLLLGELLPNAAVMLTSRPTAVDHVPVGCIDRSVLVAGFSLAQVHDYFLRYFQDAAVADRTFAAVSANELMLTLCYIPAFCNIVCCILKDGEDLCGESPKTMTDIYVQYLVALLRSHTQARAEVGLRERRPGAGRQLSDMVLKLGRLAFGKLMEHQTLFYASDPDVAALEGCGLVSTFLDRTVAQEPGCTDEVFSFAHLTVQEFFAALYCAVTEQPFPDAAGPEEEAESARAHLDLFSRFLAGVLSDRNSSFLWRQVGLRCRMDKVEAYRRKIATDLKTLCGTGAHVLNCLHCLFEQQDESLASGVRRAALRVNVSDETLSRMDHSAIGYFLRLTKGKLTELDLTGTGVNCESLRGFRPFLPRCERLWLGENSLDMDAVQVVADVLRVSENITHLGLGWSNIGDEELRALCSAVRVNKQLQELWLEGNRVSCRGLFSLSDLTPYPLKTVVAIWNDVYDLESESELGRDSITVSFTDDDMWEAWGDWIFKRCEVSSNEKLVTVLHKVCKISADCLEARWAKTFYRQLSQLVKRRIEGCTEDDTCKKLMKFHGILSS</sequence>
<dbReference type="Pfam" id="PF14484">
    <property type="entry name" value="FISNA"/>
    <property type="match status" value="1"/>
</dbReference>
<dbReference type="Ensembl" id="ENSKMAT00000006811.1">
    <property type="protein sequence ID" value="ENSKMAP00000006703.1"/>
    <property type="gene ID" value="ENSKMAG00000005074.1"/>
</dbReference>